<proteinExistence type="predicted"/>
<evidence type="ECO:0000313" key="2">
    <source>
        <dbReference type="Proteomes" id="UP001196413"/>
    </source>
</evidence>
<dbReference type="AlphaFoldDB" id="A0AAD5WKB2"/>
<gene>
    <name evidence="1" type="ORF">KIN20_034764</name>
</gene>
<name>A0AAD5WKB2_PARTN</name>
<accession>A0AAD5WKB2</accession>
<dbReference type="EMBL" id="JAHQIW010007158">
    <property type="protein sequence ID" value="KAJ1372578.1"/>
    <property type="molecule type" value="Genomic_DNA"/>
</dbReference>
<sequence>MTSKVEFLPQSLLYDDMRLGIGTRDGKLTLKGLCLPWHWQAFIRVDNVCSYTVLATEI</sequence>
<protein>
    <submittedName>
        <fullName evidence="1">Uncharacterized protein</fullName>
    </submittedName>
</protein>
<comment type="caution">
    <text evidence="1">The sequence shown here is derived from an EMBL/GenBank/DDBJ whole genome shotgun (WGS) entry which is preliminary data.</text>
</comment>
<reference evidence="1" key="1">
    <citation type="submission" date="2021-06" db="EMBL/GenBank/DDBJ databases">
        <title>Parelaphostrongylus tenuis whole genome reference sequence.</title>
        <authorList>
            <person name="Garwood T.J."/>
            <person name="Larsen P.A."/>
            <person name="Fountain-Jones N.M."/>
            <person name="Garbe J.R."/>
            <person name="Macchietto M.G."/>
            <person name="Kania S.A."/>
            <person name="Gerhold R.W."/>
            <person name="Richards J.E."/>
            <person name="Wolf T.M."/>
        </authorList>
    </citation>
    <scope>NUCLEOTIDE SEQUENCE</scope>
    <source>
        <strain evidence="1">MNPRO001-30</strain>
        <tissue evidence="1">Meninges</tissue>
    </source>
</reference>
<keyword evidence="2" id="KW-1185">Reference proteome</keyword>
<dbReference type="Proteomes" id="UP001196413">
    <property type="component" value="Unassembled WGS sequence"/>
</dbReference>
<evidence type="ECO:0000313" key="1">
    <source>
        <dbReference type="EMBL" id="KAJ1372578.1"/>
    </source>
</evidence>
<organism evidence="1 2">
    <name type="scientific">Parelaphostrongylus tenuis</name>
    <name type="common">Meningeal worm</name>
    <dbReference type="NCBI Taxonomy" id="148309"/>
    <lineage>
        <taxon>Eukaryota</taxon>
        <taxon>Metazoa</taxon>
        <taxon>Ecdysozoa</taxon>
        <taxon>Nematoda</taxon>
        <taxon>Chromadorea</taxon>
        <taxon>Rhabditida</taxon>
        <taxon>Rhabditina</taxon>
        <taxon>Rhabditomorpha</taxon>
        <taxon>Strongyloidea</taxon>
        <taxon>Metastrongylidae</taxon>
        <taxon>Parelaphostrongylus</taxon>
    </lineage>
</organism>